<dbReference type="EMBL" id="JAAAIL010000264">
    <property type="protein sequence ID" value="KAG0277573.1"/>
    <property type="molecule type" value="Genomic_DNA"/>
</dbReference>
<keyword evidence="2" id="KW-1185">Reference proteome</keyword>
<dbReference type="AlphaFoldDB" id="A0AAD4DGQ5"/>
<protein>
    <submittedName>
        <fullName evidence="1">Uncharacterized protein</fullName>
    </submittedName>
</protein>
<dbReference type="Proteomes" id="UP001194580">
    <property type="component" value="Unassembled WGS sequence"/>
</dbReference>
<evidence type="ECO:0000313" key="2">
    <source>
        <dbReference type="Proteomes" id="UP001194580"/>
    </source>
</evidence>
<accession>A0AAD4DGQ5</accession>
<name>A0AAD4DGQ5_9FUNG</name>
<comment type="caution">
    <text evidence="1">The sequence shown here is derived from an EMBL/GenBank/DDBJ whole genome shotgun (WGS) entry which is preliminary data.</text>
</comment>
<evidence type="ECO:0000313" key="1">
    <source>
        <dbReference type="EMBL" id="KAG0277573.1"/>
    </source>
</evidence>
<gene>
    <name evidence="1" type="ORF">BGZ95_005708</name>
</gene>
<reference evidence="1" key="1">
    <citation type="journal article" date="2020" name="Fungal Divers.">
        <title>Resolving the Mortierellaceae phylogeny through synthesis of multi-gene phylogenetics and phylogenomics.</title>
        <authorList>
            <person name="Vandepol N."/>
            <person name="Liber J."/>
            <person name="Desiro A."/>
            <person name="Na H."/>
            <person name="Kennedy M."/>
            <person name="Barry K."/>
            <person name="Grigoriev I.V."/>
            <person name="Miller A.N."/>
            <person name="O'Donnell K."/>
            <person name="Stajich J.E."/>
            <person name="Bonito G."/>
        </authorList>
    </citation>
    <scope>NUCLEOTIDE SEQUENCE</scope>
    <source>
        <strain evidence="1">NRRL 28262</strain>
    </source>
</reference>
<organism evidence="1 2">
    <name type="scientific">Linnemannia exigua</name>
    <dbReference type="NCBI Taxonomy" id="604196"/>
    <lineage>
        <taxon>Eukaryota</taxon>
        <taxon>Fungi</taxon>
        <taxon>Fungi incertae sedis</taxon>
        <taxon>Mucoromycota</taxon>
        <taxon>Mortierellomycotina</taxon>
        <taxon>Mortierellomycetes</taxon>
        <taxon>Mortierellales</taxon>
        <taxon>Mortierellaceae</taxon>
        <taxon>Linnemannia</taxon>
    </lineage>
</organism>
<sequence length="127" mass="15218">MPNTYDRCMVALNPAIHSYVLREDIQRVYCYDHLLSYYQDRSGGFKPAYRHTSVFRQHFAWFIQELNWTLADPLLEQLKIITILISDIKWYFANIDRLKDLENLLIILDELPVDSPVDTSWHNYLHD</sequence>
<proteinExistence type="predicted"/>